<dbReference type="EMBL" id="PZQS01000004">
    <property type="protein sequence ID" value="PVD32548.1"/>
    <property type="molecule type" value="Genomic_DNA"/>
</dbReference>
<reference evidence="2 3" key="1">
    <citation type="submission" date="2018-04" db="EMBL/GenBank/DDBJ databases">
        <title>The genome of golden apple snail Pomacea canaliculata provides insight into stress tolerance and invasive adaptation.</title>
        <authorList>
            <person name="Liu C."/>
            <person name="Liu B."/>
            <person name="Ren Y."/>
            <person name="Zhang Y."/>
            <person name="Wang H."/>
            <person name="Li S."/>
            <person name="Jiang F."/>
            <person name="Yin L."/>
            <person name="Zhang G."/>
            <person name="Qian W."/>
            <person name="Fan W."/>
        </authorList>
    </citation>
    <scope>NUCLEOTIDE SEQUENCE [LARGE SCALE GENOMIC DNA]</scope>
    <source>
        <strain evidence="2">SZHN2017</strain>
        <tissue evidence="2">Muscle</tissue>
    </source>
</reference>
<dbReference type="PANTHER" id="PTHR46623">
    <property type="entry name" value="CARBOXYMETHYLENEBUTENOLIDASE-RELATED"/>
    <property type="match status" value="1"/>
</dbReference>
<name>A0A2T7PGK4_POMCA</name>
<protein>
    <recommendedName>
        <fullName evidence="1">Dienelactone hydrolase domain-containing protein</fullName>
    </recommendedName>
</protein>
<dbReference type="InterPro" id="IPR051049">
    <property type="entry name" value="Dienelactone_hydrolase-like"/>
</dbReference>
<dbReference type="Gene3D" id="3.40.50.1820">
    <property type="entry name" value="alpha/beta hydrolase"/>
    <property type="match status" value="2"/>
</dbReference>
<dbReference type="OrthoDB" id="17560at2759"/>
<dbReference type="STRING" id="400727.A0A2T7PGK4"/>
<dbReference type="Proteomes" id="UP000245119">
    <property type="component" value="Linkage Group LG4"/>
</dbReference>
<sequence length="262" mass="28732">MSRVEIPSENQLGPLPTVLFGDPAVTKKGVVVVQEWWGMNQQIQDEAKQISEEGSFVTIVPDLYRGKVATDNEEAGHLMGNLDWSGAVKDIAACARFLKEKGCSKVGVTGFCMGGALSFAAAALVPEVDAAAPFYGIPSPDLCDVSTIKIPLQCHFGDQDQVAGFSDPTAQKILKEKLVNVKHEFFVYPAGHAFTNTKSPNYIGFSDPTAQKALKKKLAKVKHEFYVYHAAHAFTNRTSPNYNEAACKLSFERMYQFFKSNL</sequence>
<keyword evidence="3" id="KW-1185">Reference proteome</keyword>
<evidence type="ECO:0000313" key="3">
    <source>
        <dbReference type="Proteomes" id="UP000245119"/>
    </source>
</evidence>
<comment type="caution">
    <text evidence="2">The sequence shown here is derived from an EMBL/GenBank/DDBJ whole genome shotgun (WGS) entry which is preliminary data.</text>
</comment>
<dbReference type="InterPro" id="IPR029058">
    <property type="entry name" value="AB_hydrolase_fold"/>
</dbReference>
<accession>A0A2T7PGK4</accession>
<dbReference type="InterPro" id="IPR002925">
    <property type="entry name" value="Dienelactn_hydro"/>
</dbReference>
<feature type="domain" description="Dienelactone hydrolase" evidence="1">
    <location>
        <begin position="212"/>
        <end position="260"/>
    </location>
</feature>
<dbReference type="AlphaFoldDB" id="A0A2T7PGK4"/>
<gene>
    <name evidence="2" type="ORF">C0Q70_07989</name>
</gene>
<proteinExistence type="predicted"/>
<dbReference type="PANTHER" id="PTHR46623:SF6">
    <property type="entry name" value="ALPHA_BETA-HYDROLASES SUPERFAMILY PROTEIN"/>
    <property type="match status" value="1"/>
</dbReference>
<feature type="domain" description="Dienelactone hydrolase" evidence="1">
    <location>
        <begin position="17"/>
        <end position="210"/>
    </location>
</feature>
<organism evidence="2 3">
    <name type="scientific">Pomacea canaliculata</name>
    <name type="common">Golden apple snail</name>
    <dbReference type="NCBI Taxonomy" id="400727"/>
    <lineage>
        <taxon>Eukaryota</taxon>
        <taxon>Metazoa</taxon>
        <taxon>Spiralia</taxon>
        <taxon>Lophotrochozoa</taxon>
        <taxon>Mollusca</taxon>
        <taxon>Gastropoda</taxon>
        <taxon>Caenogastropoda</taxon>
        <taxon>Architaenioglossa</taxon>
        <taxon>Ampullarioidea</taxon>
        <taxon>Ampullariidae</taxon>
        <taxon>Pomacea</taxon>
    </lineage>
</organism>
<dbReference type="SUPFAM" id="SSF53474">
    <property type="entry name" value="alpha/beta-Hydrolases"/>
    <property type="match status" value="1"/>
</dbReference>
<evidence type="ECO:0000313" key="2">
    <source>
        <dbReference type="EMBL" id="PVD32548.1"/>
    </source>
</evidence>
<dbReference type="Pfam" id="PF01738">
    <property type="entry name" value="DLH"/>
    <property type="match status" value="2"/>
</dbReference>
<dbReference type="GO" id="GO:0016787">
    <property type="term" value="F:hydrolase activity"/>
    <property type="evidence" value="ECO:0007669"/>
    <property type="project" value="InterPro"/>
</dbReference>
<evidence type="ECO:0000259" key="1">
    <source>
        <dbReference type="Pfam" id="PF01738"/>
    </source>
</evidence>